<reference evidence="3 4" key="1">
    <citation type="journal article" date="2021" name="Nat. Plants">
        <title>The Taxus genome provides insights into paclitaxel biosynthesis.</title>
        <authorList>
            <person name="Xiong X."/>
            <person name="Gou J."/>
            <person name="Liao Q."/>
            <person name="Li Y."/>
            <person name="Zhou Q."/>
            <person name="Bi G."/>
            <person name="Li C."/>
            <person name="Du R."/>
            <person name="Wang X."/>
            <person name="Sun T."/>
            <person name="Guo L."/>
            <person name="Liang H."/>
            <person name="Lu P."/>
            <person name="Wu Y."/>
            <person name="Zhang Z."/>
            <person name="Ro D.K."/>
            <person name="Shang Y."/>
            <person name="Huang S."/>
            <person name="Yan J."/>
        </authorList>
    </citation>
    <scope>NUCLEOTIDE SEQUENCE [LARGE SCALE GENOMIC DNA]</scope>
    <source>
        <strain evidence="3">Ta-2019</strain>
    </source>
</reference>
<dbReference type="AlphaFoldDB" id="A0AA38GPT5"/>
<protein>
    <recommendedName>
        <fullName evidence="2">C2 domain-containing protein</fullName>
    </recommendedName>
</protein>
<dbReference type="SMART" id="SM00239">
    <property type="entry name" value="C2"/>
    <property type="match status" value="1"/>
</dbReference>
<sequence>MKSISLLRVPWEHQHNTEIVKGAHALGWRLLLVIATVSRHAPQKKGRFKGCPKAEIELRIISADDLEDVKRFSKMKCYAEAYSDPNHKATTPVDEDGGNETCVEPQNASPGRRFLSSPQTSWRPLKWTSTPGAICETSWSATPRIRISQILKGTTLTPKPKNPINCRSRSVWETRGYILRAFSTSGLILPPVNFSCAASWLLSMKEKNGTVCAYKMDAEDTSSPTALPALENTSALPAKSSTSFSHLGFVFFPVQGSPPYTGEHSYSSPANAEYIHIKLVCSINCMNHRRKEDSKGAQKREIELRIISADDLEDVKRFSKMKCYAEAYIDPNHKATTPVDEDGGTNPVWNHKMLLQADDSLLSDVLAAIKVDIYARGHLRDKLVGNSRILISQILKGDDSNPNPNPINCVAVQVWRPAGHPQGILNVWIPPAGKFLLRRLSMSMKEKNEPDALQNDAEDTSSPTALPALENTSALPAQESTSSLSVLPVQGSPPSQENTPPSPAKAE</sequence>
<comment type="caution">
    <text evidence="3">The sequence shown here is derived from an EMBL/GenBank/DDBJ whole genome shotgun (WGS) entry which is preliminary data.</text>
</comment>
<dbReference type="PROSITE" id="PS50004">
    <property type="entry name" value="C2"/>
    <property type="match status" value="1"/>
</dbReference>
<proteinExistence type="predicted"/>
<dbReference type="PANTHER" id="PTHR32246">
    <property type="entry name" value="INGRESSION PROTEIN FIC1"/>
    <property type="match status" value="1"/>
</dbReference>
<gene>
    <name evidence="3" type="ORF">KI387_006879</name>
</gene>
<keyword evidence="4" id="KW-1185">Reference proteome</keyword>
<evidence type="ECO:0000259" key="2">
    <source>
        <dbReference type="PROSITE" id="PS50004"/>
    </source>
</evidence>
<feature type="domain" description="C2" evidence="2">
    <location>
        <begin position="280"/>
        <end position="405"/>
    </location>
</feature>
<evidence type="ECO:0000313" key="3">
    <source>
        <dbReference type="EMBL" id="KAH9326701.1"/>
    </source>
</evidence>
<dbReference type="InterPro" id="IPR035892">
    <property type="entry name" value="C2_domain_sf"/>
</dbReference>
<feature type="region of interest" description="Disordered" evidence="1">
    <location>
        <begin position="447"/>
        <end position="507"/>
    </location>
</feature>
<dbReference type="Gene3D" id="2.60.40.150">
    <property type="entry name" value="C2 domain"/>
    <property type="match status" value="1"/>
</dbReference>
<feature type="compositionally biased region" description="Polar residues" evidence="1">
    <location>
        <begin position="460"/>
        <end position="485"/>
    </location>
</feature>
<dbReference type="Proteomes" id="UP000824469">
    <property type="component" value="Unassembled WGS sequence"/>
</dbReference>
<organism evidence="3 4">
    <name type="scientific">Taxus chinensis</name>
    <name type="common">Chinese yew</name>
    <name type="synonym">Taxus wallichiana var. chinensis</name>
    <dbReference type="NCBI Taxonomy" id="29808"/>
    <lineage>
        <taxon>Eukaryota</taxon>
        <taxon>Viridiplantae</taxon>
        <taxon>Streptophyta</taxon>
        <taxon>Embryophyta</taxon>
        <taxon>Tracheophyta</taxon>
        <taxon>Spermatophyta</taxon>
        <taxon>Pinopsida</taxon>
        <taxon>Pinidae</taxon>
        <taxon>Conifers II</taxon>
        <taxon>Cupressales</taxon>
        <taxon>Taxaceae</taxon>
        <taxon>Taxus</taxon>
    </lineage>
</organism>
<evidence type="ECO:0000313" key="4">
    <source>
        <dbReference type="Proteomes" id="UP000824469"/>
    </source>
</evidence>
<dbReference type="InterPro" id="IPR000008">
    <property type="entry name" value="C2_dom"/>
</dbReference>
<accession>A0AA38GPT5</accession>
<dbReference type="CDD" id="cd04051">
    <property type="entry name" value="C2_SRC2_like"/>
    <property type="match status" value="1"/>
</dbReference>
<dbReference type="PANTHER" id="PTHR32246:SF88">
    <property type="entry name" value="PROTEIN SRC2 HOMOLOG"/>
    <property type="match status" value="1"/>
</dbReference>
<dbReference type="GO" id="GO:0006952">
    <property type="term" value="P:defense response"/>
    <property type="evidence" value="ECO:0007669"/>
    <property type="project" value="InterPro"/>
</dbReference>
<dbReference type="InterPro" id="IPR044750">
    <property type="entry name" value="C2_SRC2/BAP"/>
</dbReference>
<dbReference type="Pfam" id="PF00168">
    <property type="entry name" value="C2"/>
    <property type="match status" value="2"/>
</dbReference>
<name>A0AA38GPT5_TAXCH</name>
<dbReference type="SUPFAM" id="SSF49562">
    <property type="entry name" value="C2 domain (Calcium/lipid-binding domain, CaLB)"/>
    <property type="match status" value="1"/>
</dbReference>
<evidence type="ECO:0000256" key="1">
    <source>
        <dbReference type="SAM" id="MobiDB-lite"/>
    </source>
</evidence>
<feature type="region of interest" description="Disordered" evidence="1">
    <location>
        <begin position="87"/>
        <end position="118"/>
    </location>
</feature>
<dbReference type="EMBL" id="JAHRHJ020000002">
    <property type="protein sequence ID" value="KAH9326701.1"/>
    <property type="molecule type" value="Genomic_DNA"/>
</dbReference>